<reference evidence="1 2" key="1">
    <citation type="submission" date="2016-10" db="EMBL/GenBank/DDBJ databases">
        <title>Draft genome sequence of Coniochaeta ligniaria NRRL30616, a lignocellulolytic fungus for bioabatement of inhibitors in plant biomass hydrolysates.</title>
        <authorList>
            <consortium name="DOE Joint Genome Institute"/>
            <person name="Jimenez D.J."/>
            <person name="Hector R.E."/>
            <person name="Riley R."/>
            <person name="Sun H."/>
            <person name="Grigoriev I.V."/>
            <person name="Van Elsas J.D."/>
            <person name="Nichols N.N."/>
        </authorList>
    </citation>
    <scope>NUCLEOTIDE SEQUENCE [LARGE SCALE GENOMIC DNA]</scope>
    <source>
        <strain evidence="1 2">NRRL 30616</strain>
    </source>
</reference>
<protein>
    <submittedName>
        <fullName evidence="1">Uncharacterized protein</fullName>
    </submittedName>
</protein>
<gene>
    <name evidence="1" type="ORF">CONLIGDRAFT_308588</name>
</gene>
<proteinExistence type="predicted"/>
<accession>A0A1J7JU56</accession>
<dbReference type="EMBL" id="KV875096">
    <property type="protein sequence ID" value="OIW31274.1"/>
    <property type="molecule type" value="Genomic_DNA"/>
</dbReference>
<organism evidence="1 2">
    <name type="scientific">Coniochaeta ligniaria NRRL 30616</name>
    <dbReference type="NCBI Taxonomy" id="1408157"/>
    <lineage>
        <taxon>Eukaryota</taxon>
        <taxon>Fungi</taxon>
        <taxon>Dikarya</taxon>
        <taxon>Ascomycota</taxon>
        <taxon>Pezizomycotina</taxon>
        <taxon>Sordariomycetes</taxon>
        <taxon>Sordariomycetidae</taxon>
        <taxon>Coniochaetales</taxon>
        <taxon>Coniochaetaceae</taxon>
        <taxon>Coniochaeta</taxon>
    </lineage>
</organism>
<evidence type="ECO:0000313" key="2">
    <source>
        <dbReference type="Proteomes" id="UP000182658"/>
    </source>
</evidence>
<sequence length="165" mass="18141">MSPLLDRLDNAIKNYNSTVWSSQLRRSASQRVAESSRIGANEGDGYAVVVLSAGAIVGALVKLLNRLAKGWTTLNWNWNDSMGEWKSVGKLGSYLVSRTSKPNFVKRLVGLLEARSGSPKTEETTQEWACLSPCLSGSTWFQLSSWTKVQTRAALNFQVKVGTSR</sequence>
<dbReference type="OrthoDB" id="340010at2759"/>
<keyword evidence="2" id="KW-1185">Reference proteome</keyword>
<dbReference type="AlphaFoldDB" id="A0A1J7JU56"/>
<evidence type="ECO:0000313" key="1">
    <source>
        <dbReference type="EMBL" id="OIW31274.1"/>
    </source>
</evidence>
<name>A0A1J7JU56_9PEZI</name>
<dbReference type="InParanoid" id="A0A1J7JU56"/>
<dbReference type="Proteomes" id="UP000182658">
    <property type="component" value="Unassembled WGS sequence"/>
</dbReference>